<accession>A0A1S1Z0Q0</accession>
<dbReference type="InterPro" id="IPR058647">
    <property type="entry name" value="BSH_CzcB-like"/>
</dbReference>
<feature type="domain" description="CzcB-like barrel-sandwich hybrid" evidence="5">
    <location>
        <begin position="80"/>
        <end position="217"/>
    </location>
</feature>
<dbReference type="Proteomes" id="UP000179797">
    <property type="component" value="Unassembled WGS sequence"/>
</dbReference>
<dbReference type="GO" id="GO:0016020">
    <property type="term" value="C:membrane"/>
    <property type="evidence" value="ECO:0007669"/>
    <property type="project" value="InterPro"/>
</dbReference>
<dbReference type="GO" id="GO:0030313">
    <property type="term" value="C:cell envelope"/>
    <property type="evidence" value="ECO:0007669"/>
    <property type="project" value="TreeGrafter"/>
</dbReference>
<evidence type="ECO:0000256" key="3">
    <source>
        <dbReference type="SAM" id="Coils"/>
    </source>
</evidence>
<reference evidence="6 7" key="1">
    <citation type="journal article" date="2012" name="Int. J. Syst. Evol. Microbiol.">
        <title>Flammeovirga pacifica sp. nov., isolated from deep-sea sediment.</title>
        <authorList>
            <person name="Xu H."/>
            <person name="Fu Y."/>
            <person name="Yang N."/>
            <person name="Ding Z."/>
            <person name="Lai Q."/>
            <person name="Zeng R."/>
        </authorList>
    </citation>
    <scope>NUCLEOTIDE SEQUENCE [LARGE SCALE GENOMIC DNA]</scope>
    <source>
        <strain evidence="7">DSM 24597 / LMG 26175 / WPAGA1</strain>
    </source>
</reference>
<dbReference type="InterPro" id="IPR051909">
    <property type="entry name" value="MFP_Cation_Efflux"/>
</dbReference>
<dbReference type="FunFam" id="2.40.30.170:FF:000010">
    <property type="entry name" value="Efflux RND transporter periplasmic adaptor subunit"/>
    <property type="match status" value="1"/>
</dbReference>
<evidence type="ECO:0000259" key="4">
    <source>
        <dbReference type="Pfam" id="PF25954"/>
    </source>
</evidence>
<dbReference type="STRING" id="915059.NH26_10945"/>
<dbReference type="InterPro" id="IPR006143">
    <property type="entry name" value="RND_pump_MFP"/>
</dbReference>
<dbReference type="Pfam" id="PF25954">
    <property type="entry name" value="Beta-barrel_RND_2"/>
    <property type="match status" value="1"/>
</dbReference>
<dbReference type="InterPro" id="IPR058792">
    <property type="entry name" value="Beta-barrel_RND_2"/>
</dbReference>
<dbReference type="Gene3D" id="2.40.30.170">
    <property type="match status" value="1"/>
</dbReference>
<keyword evidence="7" id="KW-1185">Reference proteome</keyword>
<keyword evidence="3" id="KW-0175">Coiled coil</keyword>
<name>A0A1S1Z0Q0_FLAPC</name>
<sequence length="371" mass="41635">MKNIYKFFLPLFSIFFIIGLVLKYDILKAKNPSKKVETTSVYLTESMKKMIKTVKIKSDFMQHITQLTGNVEAVPNQEISVPAIVTGRVTNVLVDLGDQVKKGQVLAKIYSSDMAEIQQELIEAKANVDRETKEHEVAQSLFDAGLSSTLEIQQAKSELEAANAQLKKVNQKIKLMGSTNGATHIVRAPISGTITEKTISPNMIIKEDYDESLFTVVNLSNVWVKMNVFESDIQYIELGADIEASALAYPNRTFNGKVEKISRFIDPETKVMHARVAISNKDGLLMPNMAMNISVIQKTNEEVFAINDNAVVFYNNKDFIVKKNEDSYSIQQIQVMGKNQYGETLIKGDLVHDEEVVTEKALLLFNDLIKL</sequence>
<evidence type="ECO:0000259" key="5">
    <source>
        <dbReference type="Pfam" id="PF25973"/>
    </source>
</evidence>
<dbReference type="RefSeq" id="WP_044222924.1">
    <property type="nucleotide sequence ID" value="NZ_JRYR02000001.1"/>
</dbReference>
<evidence type="ECO:0000256" key="1">
    <source>
        <dbReference type="ARBA" id="ARBA00009477"/>
    </source>
</evidence>
<feature type="domain" description="CusB-like beta-barrel" evidence="4">
    <location>
        <begin position="221"/>
        <end position="297"/>
    </location>
</feature>
<dbReference type="AlphaFoldDB" id="A0A1S1Z0Q0"/>
<dbReference type="GO" id="GO:0060003">
    <property type="term" value="P:copper ion export"/>
    <property type="evidence" value="ECO:0007669"/>
    <property type="project" value="TreeGrafter"/>
</dbReference>
<evidence type="ECO:0000313" key="7">
    <source>
        <dbReference type="Proteomes" id="UP000179797"/>
    </source>
</evidence>
<dbReference type="Gene3D" id="1.20.1600.10">
    <property type="entry name" value="Outer membrane efflux proteins (OEP)"/>
    <property type="match status" value="1"/>
</dbReference>
<evidence type="ECO:0000313" key="6">
    <source>
        <dbReference type="EMBL" id="OHX66836.1"/>
    </source>
</evidence>
<dbReference type="EMBL" id="JRYR02000001">
    <property type="protein sequence ID" value="OHX66836.1"/>
    <property type="molecule type" value="Genomic_DNA"/>
</dbReference>
<dbReference type="PANTHER" id="PTHR30097:SF4">
    <property type="entry name" value="SLR6042 PROTEIN"/>
    <property type="match status" value="1"/>
</dbReference>
<dbReference type="PANTHER" id="PTHR30097">
    <property type="entry name" value="CATION EFFLUX SYSTEM PROTEIN CUSB"/>
    <property type="match status" value="1"/>
</dbReference>
<dbReference type="Pfam" id="PF25973">
    <property type="entry name" value="BSH_CzcB"/>
    <property type="match status" value="1"/>
</dbReference>
<gene>
    <name evidence="6" type="ORF">NH26_10945</name>
</gene>
<evidence type="ECO:0000256" key="2">
    <source>
        <dbReference type="ARBA" id="ARBA00022448"/>
    </source>
</evidence>
<comment type="similarity">
    <text evidence="1">Belongs to the membrane fusion protein (MFP) (TC 8.A.1) family.</text>
</comment>
<feature type="coiled-coil region" evidence="3">
    <location>
        <begin position="107"/>
        <end position="176"/>
    </location>
</feature>
<comment type="caution">
    <text evidence="6">The sequence shown here is derived from an EMBL/GenBank/DDBJ whole genome shotgun (WGS) entry which is preliminary data.</text>
</comment>
<organism evidence="6 7">
    <name type="scientific">Flammeovirga pacifica</name>
    <dbReference type="NCBI Taxonomy" id="915059"/>
    <lineage>
        <taxon>Bacteria</taxon>
        <taxon>Pseudomonadati</taxon>
        <taxon>Bacteroidota</taxon>
        <taxon>Cytophagia</taxon>
        <taxon>Cytophagales</taxon>
        <taxon>Flammeovirgaceae</taxon>
        <taxon>Flammeovirga</taxon>
    </lineage>
</organism>
<dbReference type="OrthoDB" id="9806939at2"/>
<proteinExistence type="inferred from homology"/>
<dbReference type="GO" id="GO:0015679">
    <property type="term" value="P:plasma membrane copper ion transport"/>
    <property type="evidence" value="ECO:0007669"/>
    <property type="project" value="TreeGrafter"/>
</dbReference>
<dbReference type="Gene3D" id="2.40.50.100">
    <property type="match status" value="1"/>
</dbReference>
<dbReference type="NCBIfam" id="TIGR01730">
    <property type="entry name" value="RND_mfp"/>
    <property type="match status" value="1"/>
</dbReference>
<dbReference type="SUPFAM" id="SSF111369">
    <property type="entry name" value="HlyD-like secretion proteins"/>
    <property type="match status" value="1"/>
</dbReference>
<keyword evidence="2" id="KW-0813">Transport</keyword>
<protein>
    <submittedName>
        <fullName evidence="6">Uncharacterized protein</fullName>
    </submittedName>
</protein>
<dbReference type="GO" id="GO:0022857">
    <property type="term" value="F:transmembrane transporter activity"/>
    <property type="evidence" value="ECO:0007669"/>
    <property type="project" value="InterPro"/>
</dbReference>